<dbReference type="InterPro" id="IPR046342">
    <property type="entry name" value="CBS_dom_sf"/>
</dbReference>
<proteinExistence type="predicted"/>
<dbReference type="InterPro" id="IPR000644">
    <property type="entry name" value="CBS_dom"/>
</dbReference>
<dbReference type="SMART" id="SM00116">
    <property type="entry name" value="CBS"/>
    <property type="match status" value="2"/>
</dbReference>
<feature type="region of interest" description="Disordered" evidence="3">
    <location>
        <begin position="1"/>
        <end position="33"/>
    </location>
</feature>
<dbReference type="Proteomes" id="UP001595647">
    <property type="component" value="Unassembled WGS sequence"/>
</dbReference>
<evidence type="ECO:0000256" key="3">
    <source>
        <dbReference type="SAM" id="MobiDB-lite"/>
    </source>
</evidence>
<evidence type="ECO:0000313" key="5">
    <source>
        <dbReference type="EMBL" id="MFC3165480.1"/>
    </source>
</evidence>
<dbReference type="PANTHER" id="PTHR43080">
    <property type="entry name" value="CBS DOMAIN-CONTAINING PROTEIN CBSX3, MITOCHONDRIAL"/>
    <property type="match status" value="1"/>
</dbReference>
<evidence type="ECO:0000313" key="6">
    <source>
        <dbReference type="Proteomes" id="UP001595647"/>
    </source>
</evidence>
<evidence type="ECO:0000256" key="2">
    <source>
        <dbReference type="PROSITE-ProRule" id="PRU00703"/>
    </source>
</evidence>
<evidence type="ECO:0000256" key="1">
    <source>
        <dbReference type="ARBA" id="ARBA00023122"/>
    </source>
</evidence>
<feature type="compositionally biased region" description="Basic and acidic residues" evidence="3">
    <location>
        <begin position="1"/>
        <end position="12"/>
    </location>
</feature>
<keyword evidence="6" id="KW-1185">Reference proteome</keyword>
<evidence type="ECO:0000259" key="4">
    <source>
        <dbReference type="PROSITE" id="PS51371"/>
    </source>
</evidence>
<name>A0ABV7I959_9HYPH</name>
<dbReference type="SUPFAM" id="SSF54631">
    <property type="entry name" value="CBS-domain pair"/>
    <property type="match status" value="1"/>
</dbReference>
<dbReference type="InterPro" id="IPR051257">
    <property type="entry name" value="Diverse_CBS-Domain"/>
</dbReference>
<dbReference type="RefSeq" id="WP_182308096.1">
    <property type="nucleotide sequence ID" value="NZ_CP059897.1"/>
</dbReference>
<dbReference type="PANTHER" id="PTHR43080:SF2">
    <property type="entry name" value="CBS DOMAIN-CONTAINING PROTEIN"/>
    <property type="match status" value="1"/>
</dbReference>
<gene>
    <name evidence="5" type="ORF">ACFOHV_19545</name>
</gene>
<feature type="domain" description="CBS" evidence="4">
    <location>
        <begin position="114"/>
        <end position="174"/>
    </location>
</feature>
<accession>A0ABV7I959</accession>
<protein>
    <submittedName>
        <fullName evidence="5">CBS domain-containing protein</fullName>
    </submittedName>
</protein>
<keyword evidence="1 2" id="KW-0129">CBS domain</keyword>
<comment type="caution">
    <text evidence="5">The sequence shown here is derived from an EMBL/GenBank/DDBJ whole genome shotgun (WGS) entry which is preliminary data.</text>
</comment>
<sequence length="185" mass="20948">MENTHRIEETTSRDLSLALPSNGRHDDDRAGSSKGLGIQRVEQLLHRARDRLVAIAAFEPLTKVAELLFEPTRRMVVVHNSEGLMIGVVTRTDIVRQIRHCHGCSCVTACSDVMTGTVISCRIEDRLDDVWRLMTERGLHNIPVVDRQRRPIGVLSARDVLEARLASVEYEEDLLKDYVMCVGYR</sequence>
<dbReference type="Gene3D" id="3.10.580.10">
    <property type="entry name" value="CBS-domain"/>
    <property type="match status" value="1"/>
</dbReference>
<dbReference type="Pfam" id="PF00571">
    <property type="entry name" value="CBS"/>
    <property type="match status" value="2"/>
</dbReference>
<dbReference type="EMBL" id="JBHRTG010000019">
    <property type="protein sequence ID" value="MFC3165480.1"/>
    <property type="molecule type" value="Genomic_DNA"/>
</dbReference>
<organism evidence="5 6">
    <name type="scientific">Ciceribacter thiooxidans</name>
    <dbReference type="NCBI Taxonomy" id="1969821"/>
    <lineage>
        <taxon>Bacteria</taxon>
        <taxon>Pseudomonadati</taxon>
        <taxon>Pseudomonadota</taxon>
        <taxon>Alphaproteobacteria</taxon>
        <taxon>Hyphomicrobiales</taxon>
        <taxon>Rhizobiaceae</taxon>
        <taxon>Ciceribacter</taxon>
    </lineage>
</organism>
<reference evidence="6" key="1">
    <citation type="journal article" date="2019" name="Int. J. Syst. Evol. Microbiol.">
        <title>The Global Catalogue of Microorganisms (GCM) 10K type strain sequencing project: providing services to taxonomists for standard genome sequencing and annotation.</title>
        <authorList>
            <consortium name="The Broad Institute Genomics Platform"/>
            <consortium name="The Broad Institute Genome Sequencing Center for Infectious Disease"/>
            <person name="Wu L."/>
            <person name="Ma J."/>
        </authorList>
    </citation>
    <scope>NUCLEOTIDE SEQUENCE [LARGE SCALE GENOMIC DNA]</scope>
    <source>
        <strain evidence="6">KCTC 52231</strain>
    </source>
</reference>
<dbReference type="PROSITE" id="PS51371">
    <property type="entry name" value="CBS"/>
    <property type="match status" value="1"/>
</dbReference>